<accession>A0ABS2QSW5</accession>
<dbReference type="RefSeq" id="WP_239583297.1">
    <property type="nucleotide sequence ID" value="NZ_JAFBFC010000001.1"/>
</dbReference>
<evidence type="ECO:0000313" key="3">
    <source>
        <dbReference type="Proteomes" id="UP000809829"/>
    </source>
</evidence>
<keyword evidence="3" id="KW-1185">Reference proteome</keyword>
<sequence length="167" mass="19268">MKLKWLFPFLVMISLVTGCLNDPVQDDLITYINDDIPTVFELELKAVGTYDSVTGPNYTDDIVLYEALVNEIIPTYNEFVRELEAISIDTDEVREIHEGYIKGANLQYNAFVRMVTALEQQDRQLIEEANSMLDEARKLMRDYQVNIKNLAEEHNVELTENLDSETL</sequence>
<gene>
    <name evidence="2" type="ORF">JOC83_000883</name>
</gene>
<evidence type="ECO:0008006" key="4">
    <source>
        <dbReference type="Google" id="ProtNLM"/>
    </source>
</evidence>
<evidence type="ECO:0000313" key="2">
    <source>
        <dbReference type="EMBL" id="MBM7702057.1"/>
    </source>
</evidence>
<dbReference type="PROSITE" id="PS51257">
    <property type="entry name" value="PROKAR_LIPOPROTEIN"/>
    <property type="match status" value="1"/>
</dbReference>
<feature type="coiled-coil region" evidence="1">
    <location>
        <begin position="115"/>
        <end position="153"/>
    </location>
</feature>
<dbReference type="Proteomes" id="UP000809829">
    <property type="component" value="Unassembled WGS sequence"/>
</dbReference>
<name>A0ABS2QSW5_9BACI</name>
<proteinExistence type="predicted"/>
<evidence type="ECO:0000256" key="1">
    <source>
        <dbReference type="SAM" id="Coils"/>
    </source>
</evidence>
<keyword evidence="1" id="KW-0175">Coiled coil</keyword>
<protein>
    <recommendedName>
        <fullName evidence="4">Lipoprotein</fullName>
    </recommendedName>
</protein>
<comment type="caution">
    <text evidence="2">The sequence shown here is derived from an EMBL/GenBank/DDBJ whole genome shotgun (WGS) entry which is preliminary data.</text>
</comment>
<reference evidence="2 3" key="1">
    <citation type="submission" date="2021-01" db="EMBL/GenBank/DDBJ databases">
        <title>Genomic Encyclopedia of Type Strains, Phase IV (KMG-IV): sequencing the most valuable type-strain genomes for metagenomic binning, comparative biology and taxonomic classification.</title>
        <authorList>
            <person name="Goeker M."/>
        </authorList>
    </citation>
    <scope>NUCLEOTIDE SEQUENCE [LARGE SCALE GENOMIC DNA]</scope>
    <source>
        <strain evidence="2 3">DSM 104297</strain>
    </source>
</reference>
<organism evidence="2 3">
    <name type="scientific">Priestia iocasae</name>
    <dbReference type="NCBI Taxonomy" id="2291674"/>
    <lineage>
        <taxon>Bacteria</taxon>
        <taxon>Bacillati</taxon>
        <taxon>Bacillota</taxon>
        <taxon>Bacilli</taxon>
        <taxon>Bacillales</taxon>
        <taxon>Bacillaceae</taxon>
        <taxon>Priestia</taxon>
    </lineage>
</organism>
<dbReference type="EMBL" id="JAFBFC010000001">
    <property type="protein sequence ID" value="MBM7702057.1"/>
    <property type="molecule type" value="Genomic_DNA"/>
</dbReference>